<accession>A0ABN7NQW7</accession>
<evidence type="ECO:0000256" key="3">
    <source>
        <dbReference type="SAM" id="MobiDB-lite"/>
    </source>
</evidence>
<proteinExistence type="predicted"/>
<dbReference type="InterPro" id="IPR029277">
    <property type="entry name" value="SVWC_dom"/>
</dbReference>
<sequence>MYCSGLDVELGRLNLEEVNPHLRGGRVENHLGKTTPSSPDRDSNLDLPVLSGLTQHDWRVSQLRHRGGIKIEKNKELQTVILISVYPGQCWSKYTGNYHHPGEIWAVPGECLKLSCLNSSEKLLVQYMSCSKIVPKMPCKMTSGESSGNFPKCCPRITCPPENIKIQSNQCALPSFSSMACPHMVWHRVNQLSAFLTSCPKAARFCFNSSYTLQLERQSPHSVATWSKAEMCKITYRRAKRIKEKGFVGQDTLRVTPASVPIHPSRHTSQCTKTPFASHQPVCQDTLRVTPASVPIHPSHHTSQCAKTHFTSHQPVCQDTLHVTLSSVLRHMG</sequence>
<gene>
    <name evidence="5" type="ORF">TPAB3V08_LOCUS2336</name>
</gene>
<evidence type="ECO:0000313" key="6">
    <source>
        <dbReference type="Proteomes" id="UP001153148"/>
    </source>
</evidence>
<evidence type="ECO:0000313" key="5">
    <source>
        <dbReference type="EMBL" id="CAG2055331.1"/>
    </source>
</evidence>
<evidence type="ECO:0000256" key="1">
    <source>
        <dbReference type="ARBA" id="ARBA00004613"/>
    </source>
</evidence>
<evidence type="ECO:0000256" key="2">
    <source>
        <dbReference type="ARBA" id="ARBA00022525"/>
    </source>
</evidence>
<name>A0ABN7NQW7_TIMPD</name>
<dbReference type="EMBL" id="CAJPIN010002353">
    <property type="protein sequence ID" value="CAG2055331.1"/>
    <property type="molecule type" value="Genomic_DNA"/>
</dbReference>
<comment type="subcellular location">
    <subcellularLocation>
        <location evidence="1">Secreted</location>
    </subcellularLocation>
</comment>
<comment type="caution">
    <text evidence="5">The sequence shown here is derived from an EMBL/GenBank/DDBJ whole genome shotgun (WGS) entry which is preliminary data.</text>
</comment>
<feature type="region of interest" description="Disordered" evidence="3">
    <location>
        <begin position="24"/>
        <end position="44"/>
    </location>
</feature>
<organism evidence="5 6">
    <name type="scientific">Timema podura</name>
    <name type="common">Walking stick</name>
    <dbReference type="NCBI Taxonomy" id="61482"/>
    <lineage>
        <taxon>Eukaryota</taxon>
        <taxon>Metazoa</taxon>
        <taxon>Ecdysozoa</taxon>
        <taxon>Arthropoda</taxon>
        <taxon>Hexapoda</taxon>
        <taxon>Insecta</taxon>
        <taxon>Pterygota</taxon>
        <taxon>Neoptera</taxon>
        <taxon>Polyneoptera</taxon>
        <taxon>Phasmatodea</taxon>
        <taxon>Timematodea</taxon>
        <taxon>Timematoidea</taxon>
        <taxon>Timematidae</taxon>
        <taxon>Timema</taxon>
    </lineage>
</organism>
<feature type="domain" description="Single" evidence="4">
    <location>
        <begin position="90"/>
        <end position="159"/>
    </location>
</feature>
<reference evidence="5" key="1">
    <citation type="submission" date="2021-03" db="EMBL/GenBank/DDBJ databases">
        <authorList>
            <person name="Tran Van P."/>
        </authorList>
    </citation>
    <scope>NUCLEOTIDE SEQUENCE</scope>
</reference>
<evidence type="ECO:0000259" key="4">
    <source>
        <dbReference type="SMART" id="SM01318"/>
    </source>
</evidence>
<dbReference type="SMART" id="SM01318">
    <property type="entry name" value="SVWC"/>
    <property type="match status" value="1"/>
</dbReference>
<protein>
    <recommendedName>
        <fullName evidence="4">Single domain-containing protein</fullName>
    </recommendedName>
</protein>
<keyword evidence="2" id="KW-0964">Secreted</keyword>
<keyword evidence="6" id="KW-1185">Reference proteome</keyword>
<dbReference type="Proteomes" id="UP001153148">
    <property type="component" value="Unassembled WGS sequence"/>
</dbReference>
<dbReference type="Pfam" id="PF15430">
    <property type="entry name" value="SVWC"/>
    <property type="match status" value="1"/>
</dbReference>